<gene>
    <name evidence="1" type="ORF">OSSY52_22700</name>
</gene>
<sequence length="278" mass="32421">MKKNKFLIFSILLISFFTINYGDIFNNPHIQKNLDRLLMVQFVSREEYANGRGLNLNNYILINKPGENKDKLLGVLAIGDMIYPLLYESFAENNNGLFPEINFNDVRTILNESSNCYAYRIVRTFFDLTFPNDIVPRGIAKNLLKALFAYTYVNVDISVDTITQIDQRKNIGNTITYLYAKNSPYDPYLNWNSNTITLRRGTFPTIATGVRKIKQIYNYRKKELHIENLFPIISWDIWSGFYRFPELELYSNMYIPSNLEPGNHVVVLDIKVFPQTAF</sequence>
<reference evidence="1 2" key="1">
    <citation type="submission" date="2018-06" db="EMBL/GenBank/DDBJ databases">
        <title>Genome sequencing of Oceanotoga sp. sy52.</title>
        <authorList>
            <person name="Mori K."/>
        </authorList>
    </citation>
    <scope>NUCLEOTIDE SEQUENCE [LARGE SCALE GENOMIC DNA]</scope>
    <source>
        <strain evidence="2">sy52</strain>
    </source>
</reference>
<keyword evidence="2" id="KW-1185">Reference proteome</keyword>
<protein>
    <submittedName>
        <fullName evidence="1">Uncharacterized protein</fullName>
    </submittedName>
</protein>
<dbReference type="InParanoid" id="A0A7G1GCC3"/>
<evidence type="ECO:0000313" key="1">
    <source>
        <dbReference type="EMBL" id="BBE32129.1"/>
    </source>
</evidence>
<proteinExistence type="predicted"/>
<dbReference type="Proteomes" id="UP000516361">
    <property type="component" value="Chromosome"/>
</dbReference>
<dbReference type="RefSeq" id="WP_190614982.1">
    <property type="nucleotide sequence ID" value="NZ_AP018712.1"/>
</dbReference>
<evidence type="ECO:0000313" key="2">
    <source>
        <dbReference type="Proteomes" id="UP000516361"/>
    </source>
</evidence>
<name>A0A7G1GCC3_9BACT</name>
<dbReference type="KEGG" id="ocy:OSSY52_22700"/>
<dbReference type="EMBL" id="AP018712">
    <property type="protein sequence ID" value="BBE32129.1"/>
    <property type="molecule type" value="Genomic_DNA"/>
</dbReference>
<dbReference type="AlphaFoldDB" id="A0A7G1GCC3"/>
<organism evidence="1 2">
    <name type="scientific">Tepiditoga spiralis</name>
    <dbReference type="NCBI Taxonomy" id="2108365"/>
    <lineage>
        <taxon>Bacteria</taxon>
        <taxon>Thermotogati</taxon>
        <taxon>Thermotogota</taxon>
        <taxon>Thermotogae</taxon>
        <taxon>Petrotogales</taxon>
        <taxon>Petrotogaceae</taxon>
        <taxon>Tepiditoga</taxon>
    </lineage>
</organism>
<accession>A0A7G1GCC3</accession>